<evidence type="ECO:0000313" key="8">
    <source>
        <dbReference type="Proteomes" id="UP001153050"/>
    </source>
</evidence>
<keyword evidence="1" id="KW-0547">Nucleotide-binding</keyword>
<evidence type="ECO:0008006" key="9">
    <source>
        <dbReference type="Google" id="ProtNLM"/>
    </source>
</evidence>
<keyword evidence="4" id="KW-0067">ATP-binding</keyword>
<keyword evidence="8" id="KW-1185">Reference proteome</keyword>
<dbReference type="PROSITE" id="PS51192">
    <property type="entry name" value="HELICASE_ATP_BIND_1"/>
    <property type="match status" value="1"/>
</dbReference>
<comment type="caution">
    <text evidence="7">The sequence shown here is derived from an EMBL/GenBank/DDBJ whole genome shotgun (WGS) entry which is preliminary data.</text>
</comment>
<feature type="domain" description="Helicase ATP-binding" evidence="5">
    <location>
        <begin position="276"/>
        <end position="445"/>
    </location>
</feature>
<dbReference type="SMART" id="SM00487">
    <property type="entry name" value="DEXDc"/>
    <property type="match status" value="1"/>
</dbReference>
<evidence type="ECO:0000313" key="7">
    <source>
        <dbReference type="EMBL" id="CAH2402996.1"/>
    </source>
</evidence>
<name>A0ABM9E1N5_9HYPH</name>
<dbReference type="InterPro" id="IPR001650">
    <property type="entry name" value="Helicase_C-like"/>
</dbReference>
<keyword evidence="2" id="KW-0378">Hydrolase</keyword>
<evidence type="ECO:0000256" key="3">
    <source>
        <dbReference type="ARBA" id="ARBA00022806"/>
    </source>
</evidence>
<dbReference type="Proteomes" id="UP001153050">
    <property type="component" value="Unassembled WGS sequence"/>
</dbReference>
<keyword evidence="3" id="KW-0347">Helicase</keyword>
<dbReference type="InterPro" id="IPR050615">
    <property type="entry name" value="ATP-dep_DNA_Helicase"/>
</dbReference>
<dbReference type="SUPFAM" id="SSF52540">
    <property type="entry name" value="P-loop containing nucleoside triphosphate hydrolases"/>
    <property type="match status" value="2"/>
</dbReference>
<dbReference type="PROSITE" id="PS51194">
    <property type="entry name" value="HELICASE_CTER"/>
    <property type="match status" value="1"/>
</dbReference>
<evidence type="ECO:0000259" key="6">
    <source>
        <dbReference type="PROSITE" id="PS51194"/>
    </source>
</evidence>
<sequence>MLRELVLKGVYKSDEDNILEDFYMPALTVARSYDRAVGFFSAATLSYAAQAISTFVRHEGRMRLILGAFADTEDIEAVSKGLEARELSERIGQEFLKEVGRVDDALFRDRFEALAWLVAKGRLDVKIALRPKGMYHDKIGIISDANGDSVVFSGSANESLHALLPTHNYESIDVFPSWRPELETYHRPHRESFERLWANRSRNTAVLDIPTAIRERLLAVGERLKAPPDPDRELAIARRIAGQESSEGLGQGPRVPSTVGGVPFNIRDHQRKALQAWQLTGDYKGILDLATGAGKTITAAYAITHMAKAITGLTVIIAVPYQNLADQWCDNLAQFNIRPLRCYVSKAAWLAELQSLILDIELGVAPFTAIVVVNRTVKTPEFQQLIARIPGRQLLWIGDECHHHGSAAFKDVLPSQAKYRLGLSATPQHYLDSDRNARLEAYYGKVVFTYSLAQAIHDDVLSPYEYFPHLVELTATEADEFVALSIEIGRTMAREGAGEPSLGLKALMMKRSRVIASARNKIPALRNVLRDQPAEAHTLFYCGDGQVDADDDDGGDDADPEFLGRQIEVVSQHLDELGWTLSRFTSREPRKERDHILANFRIGLIDAMVAIKCLDEGIDVPACRTAYILASSRDPRQFIQRRGRILRRSPGKDVATIHDFVVVLPEGAGDSEGYARKLIASELRRVAEFAGLSRNRAHAYQTLRPVLVTYGLEHLL</sequence>
<dbReference type="InterPro" id="IPR027417">
    <property type="entry name" value="P-loop_NTPase"/>
</dbReference>
<proteinExistence type="predicted"/>
<evidence type="ECO:0000256" key="4">
    <source>
        <dbReference type="ARBA" id="ARBA00022840"/>
    </source>
</evidence>
<dbReference type="Pfam" id="PF00271">
    <property type="entry name" value="Helicase_C"/>
    <property type="match status" value="1"/>
</dbReference>
<reference evidence="7 8" key="1">
    <citation type="submission" date="2022-03" db="EMBL/GenBank/DDBJ databases">
        <authorList>
            <person name="Brunel B."/>
        </authorList>
    </citation>
    <scope>NUCLEOTIDE SEQUENCE [LARGE SCALE GENOMIC DNA]</scope>
    <source>
        <strain evidence="7">STM5069sample</strain>
    </source>
</reference>
<evidence type="ECO:0000256" key="2">
    <source>
        <dbReference type="ARBA" id="ARBA00022801"/>
    </source>
</evidence>
<dbReference type="InterPro" id="IPR006935">
    <property type="entry name" value="Helicase/UvrB_N"/>
</dbReference>
<organism evidence="7 8">
    <name type="scientific">Mesorhizobium escarrei</name>
    <dbReference type="NCBI Taxonomy" id="666018"/>
    <lineage>
        <taxon>Bacteria</taxon>
        <taxon>Pseudomonadati</taxon>
        <taxon>Pseudomonadota</taxon>
        <taxon>Alphaproteobacteria</taxon>
        <taxon>Hyphomicrobiales</taxon>
        <taxon>Phyllobacteriaceae</taxon>
        <taxon>Mesorhizobium</taxon>
    </lineage>
</organism>
<dbReference type="PANTHER" id="PTHR11274:SF0">
    <property type="entry name" value="GENERAL TRANSCRIPTION AND DNA REPAIR FACTOR IIH HELICASE SUBUNIT XPB"/>
    <property type="match status" value="1"/>
</dbReference>
<evidence type="ECO:0000259" key="5">
    <source>
        <dbReference type="PROSITE" id="PS51192"/>
    </source>
</evidence>
<dbReference type="EMBL" id="CAKXZT010000131">
    <property type="protein sequence ID" value="CAH2402996.1"/>
    <property type="molecule type" value="Genomic_DNA"/>
</dbReference>
<dbReference type="InterPro" id="IPR014001">
    <property type="entry name" value="Helicase_ATP-bd"/>
</dbReference>
<gene>
    <name evidence="7" type="ORF">MES5069_360105</name>
</gene>
<dbReference type="Pfam" id="PF04851">
    <property type="entry name" value="ResIII"/>
    <property type="match status" value="1"/>
</dbReference>
<dbReference type="CDD" id="cd09179">
    <property type="entry name" value="PLDc_N_DEXD_a"/>
    <property type="match status" value="1"/>
</dbReference>
<dbReference type="RefSeq" id="WP_254019389.1">
    <property type="nucleotide sequence ID" value="NZ_CAKXZT010000131.1"/>
</dbReference>
<accession>A0ABM9E1N5</accession>
<evidence type="ECO:0000256" key="1">
    <source>
        <dbReference type="ARBA" id="ARBA00022741"/>
    </source>
</evidence>
<dbReference type="PANTHER" id="PTHR11274">
    <property type="entry name" value="RAD25/XP-B DNA REPAIR HELICASE"/>
    <property type="match status" value="1"/>
</dbReference>
<dbReference type="SMART" id="SM00490">
    <property type="entry name" value="HELICc"/>
    <property type="match status" value="1"/>
</dbReference>
<dbReference type="Gene3D" id="3.40.50.300">
    <property type="entry name" value="P-loop containing nucleotide triphosphate hydrolases"/>
    <property type="match status" value="2"/>
</dbReference>
<protein>
    <recommendedName>
        <fullName evidence="9">DEAD/DEAH box helicase</fullName>
    </recommendedName>
</protein>
<feature type="domain" description="Helicase C-terminal" evidence="6">
    <location>
        <begin position="521"/>
        <end position="700"/>
    </location>
</feature>